<name>A0AAV0IIX0_9ROSI</name>
<organism evidence="3 4">
    <name type="scientific">Linum tenue</name>
    <dbReference type="NCBI Taxonomy" id="586396"/>
    <lineage>
        <taxon>Eukaryota</taxon>
        <taxon>Viridiplantae</taxon>
        <taxon>Streptophyta</taxon>
        <taxon>Embryophyta</taxon>
        <taxon>Tracheophyta</taxon>
        <taxon>Spermatophyta</taxon>
        <taxon>Magnoliopsida</taxon>
        <taxon>eudicotyledons</taxon>
        <taxon>Gunneridae</taxon>
        <taxon>Pentapetalae</taxon>
        <taxon>rosids</taxon>
        <taxon>fabids</taxon>
        <taxon>Malpighiales</taxon>
        <taxon>Linaceae</taxon>
        <taxon>Linum</taxon>
    </lineage>
</organism>
<feature type="transmembrane region" description="Helical" evidence="1">
    <location>
        <begin position="121"/>
        <end position="140"/>
    </location>
</feature>
<dbReference type="Proteomes" id="UP001154282">
    <property type="component" value="Unassembled WGS sequence"/>
</dbReference>
<reference evidence="3" key="1">
    <citation type="submission" date="2022-08" db="EMBL/GenBank/DDBJ databases">
        <authorList>
            <person name="Gutierrez-Valencia J."/>
        </authorList>
    </citation>
    <scope>NUCLEOTIDE SEQUENCE</scope>
</reference>
<feature type="transmembrane region" description="Helical" evidence="1">
    <location>
        <begin position="16"/>
        <end position="34"/>
    </location>
</feature>
<feature type="transmembrane region" description="Helical" evidence="1">
    <location>
        <begin position="46"/>
        <end position="69"/>
    </location>
</feature>
<protein>
    <recommendedName>
        <fullName evidence="2">DUF4220 domain-containing protein</fullName>
    </recommendedName>
</protein>
<keyword evidence="1" id="KW-0812">Transmembrane</keyword>
<evidence type="ECO:0000256" key="1">
    <source>
        <dbReference type="SAM" id="Phobius"/>
    </source>
</evidence>
<evidence type="ECO:0000313" key="4">
    <source>
        <dbReference type="Proteomes" id="UP001154282"/>
    </source>
</evidence>
<dbReference type="AlphaFoldDB" id="A0AAV0IIX0"/>
<evidence type="ECO:0000259" key="2">
    <source>
        <dbReference type="Pfam" id="PF13968"/>
    </source>
</evidence>
<feature type="transmembrane region" description="Helical" evidence="1">
    <location>
        <begin position="94"/>
        <end position="114"/>
    </location>
</feature>
<keyword evidence="1" id="KW-0472">Membrane</keyword>
<keyword evidence="4" id="KW-1185">Reference proteome</keyword>
<dbReference type="InterPro" id="IPR007658">
    <property type="entry name" value="DUF594"/>
</dbReference>
<dbReference type="PROSITE" id="PS00018">
    <property type="entry name" value="EF_HAND_1"/>
    <property type="match status" value="1"/>
</dbReference>
<dbReference type="Pfam" id="PF04578">
    <property type="entry name" value="DUF594"/>
    <property type="match status" value="1"/>
</dbReference>
<dbReference type="InterPro" id="IPR018247">
    <property type="entry name" value="EF_Hand_1_Ca_BS"/>
</dbReference>
<comment type="caution">
    <text evidence="3">The sequence shown here is derived from an EMBL/GenBank/DDBJ whole genome shotgun (WGS) entry which is preliminary data.</text>
</comment>
<dbReference type="EMBL" id="CAMGYJ010000004">
    <property type="protein sequence ID" value="CAI0397069.1"/>
    <property type="molecule type" value="Genomic_DNA"/>
</dbReference>
<keyword evidence="1" id="KW-1133">Transmembrane helix</keyword>
<gene>
    <name evidence="3" type="ORF">LITE_LOCUS9403</name>
</gene>
<dbReference type="InterPro" id="IPR025315">
    <property type="entry name" value="DUF4220"/>
</dbReference>
<proteinExistence type="predicted"/>
<accession>A0AAV0IIX0</accession>
<sequence>MLGSIVDILKILWSEWNIRGAVLFSLCLQIFLILASPYRRRTASSITILFIWLAYLLADTVATFAIGMISKTHHVNQSDNGDSSSSPTSDLLSFWAPFLLVHLGGPDTITAFALEDNQLWIRHLITFFMQAGTTLYFFFLSLPSNRLKFPTSLMFLAGFVKYLERTCSMYLASKNKFRDYMNRDVALQPDHDKTEKYAKKWQEILDHPEPVSARTVQHQEEQEQPLLSELDVLTRAGGLLEIEQALLADMILGLPIRDFSRKFFEGISARDALRVLEVELGFTYQVLYTKLLIVRSALGKIARVLAVAAVLLALFSFYLNSSSDFDDIDVTVTYTLLFGAVALEALAILKSSLSDPTTGTATDTAFSAWWRNHVVTGFYGHLIRRPDQHTLPQGSRVISKEWCASVSGFNLMTYSLNRYEIGFGLQGLVKDQWLFKSSKPLREDLWEFIYLELKEKSNKYATTKDVDSVRKACSTRGEGVMEKYGLDKGCIDLMPSVVNIPYDESLLLWHVATELLYNNASDESQDKELDYKEFSKTLSDYLLYLLIMQPAMMSTVSGFGKVRFEDTCSNVRKLFDKWGVGRNQIRSAYKKLLNAKPEFRAPAASKGSNSNKENVVLFTASRLAKELQKLETEKWEVVGKVWVELLSYAAINCDKTAHAQQLSKGGELITFVWLMMAHLGLSVQFQEDAYVWEPKGDLFDVEKEAELANRP</sequence>
<dbReference type="PANTHER" id="PTHR31325">
    <property type="entry name" value="OS01G0798800 PROTEIN-RELATED"/>
    <property type="match status" value="1"/>
</dbReference>
<evidence type="ECO:0000313" key="3">
    <source>
        <dbReference type="EMBL" id="CAI0397069.1"/>
    </source>
</evidence>
<feature type="domain" description="DUF4220" evidence="2">
    <location>
        <begin position="52"/>
        <end position="413"/>
    </location>
</feature>
<dbReference type="Pfam" id="PF13968">
    <property type="entry name" value="DUF4220"/>
    <property type="match status" value="1"/>
</dbReference>